<keyword evidence="4 5" id="KW-0620">Polyamine biosynthesis</keyword>
<evidence type="ECO:0000256" key="5">
    <source>
        <dbReference type="HAMAP-Rule" id="MF_00198"/>
    </source>
</evidence>
<comment type="function">
    <text evidence="5">Catalyzes the irreversible transfer of a propylamine group from the amino donor S-adenosylmethioninamine (decarboxy-AdoMet) to putrescine (1,4-diaminobutane) to yield spermidine.</text>
</comment>
<feature type="binding site" evidence="5">
    <location>
        <position position="34"/>
    </location>
    <ligand>
        <name>S-methyl-5'-thioadenosine</name>
        <dbReference type="ChEBI" id="CHEBI:17509"/>
    </ligand>
</feature>
<dbReference type="PANTHER" id="PTHR11558:SF11">
    <property type="entry name" value="SPERMIDINE SYNTHASE"/>
    <property type="match status" value="1"/>
</dbReference>
<feature type="binding site" evidence="5">
    <location>
        <position position="109"/>
    </location>
    <ligand>
        <name>S-methyl-5'-thioadenosine</name>
        <dbReference type="ChEBI" id="CHEBI:17509"/>
    </ligand>
</feature>
<dbReference type="NCBIfam" id="TIGR00417">
    <property type="entry name" value="speE"/>
    <property type="match status" value="1"/>
</dbReference>
<evidence type="ECO:0000313" key="10">
    <source>
        <dbReference type="EMBL" id="EAY25700.1"/>
    </source>
</evidence>
<dbReference type="EC" id="2.5.1.16" evidence="5"/>
<dbReference type="GO" id="GO:0004766">
    <property type="term" value="F:spermidine synthase activity"/>
    <property type="evidence" value="ECO:0007669"/>
    <property type="project" value="UniProtKB-UniRule"/>
</dbReference>
<dbReference type="AlphaFoldDB" id="A1ZV44"/>
<dbReference type="RefSeq" id="WP_002702220.1">
    <property type="nucleotide sequence ID" value="NZ_AAWS01000044.1"/>
</dbReference>
<dbReference type="PROSITE" id="PS51006">
    <property type="entry name" value="PABS_2"/>
    <property type="match status" value="1"/>
</dbReference>
<organism evidence="10 11">
    <name type="scientific">Microscilla marina ATCC 23134</name>
    <dbReference type="NCBI Taxonomy" id="313606"/>
    <lineage>
        <taxon>Bacteria</taxon>
        <taxon>Pseudomonadati</taxon>
        <taxon>Bacteroidota</taxon>
        <taxon>Cytophagia</taxon>
        <taxon>Cytophagales</taxon>
        <taxon>Microscillaceae</taxon>
        <taxon>Microscilla</taxon>
    </lineage>
</organism>
<dbReference type="InterPro" id="IPR030374">
    <property type="entry name" value="PABS"/>
</dbReference>
<dbReference type="SUPFAM" id="SSF53335">
    <property type="entry name" value="S-adenosyl-L-methionine-dependent methyltransferases"/>
    <property type="match status" value="1"/>
</dbReference>
<dbReference type="UniPathway" id="UPA00248">
    <property type="reaction ID" value="UER00314"/>
</dbReference>
<evidence type="ECO:0000256" key="1">
    <source>
        <dbReference type="ARBA" id="ARBA00007867"/>
    </source>
</evidence>
<comment type="catalytic activity">
    <reaction evidence="5 8">
        <text>S-adenosyl 3-(methylsulfanyl)propylamine + putrescine = S-methyl-5'-thioadenosine + spermidine + H(+)</text>
        <dbReference type="Rhea" id="RHEA:12721"/>
        <dbReference type="ChEBI" id="CHEBI:15378"/>
        <dbReference type="ChEBI" id="CHEBI:17509"/>
        <dbReference type="ChEBI" id="CHEBI:57443"/>
        <dbReference type="ChEBI" id="CHEBI:57834"/>
        <dbReference type="ChEBI" id="CHEBI:326268"/>
        <dbReference type="EC" id="2.5.1.16"/>
    </reaction>
</comment>
<dbReference type="CDD" id="cd02440">
    <property type="entry name" value="AdoMet_MTases"/>
    <property type="match status" value="1"/>
</dbReference>
<dbReference type="InterPro" id="IPR001045">
    <property type="entry name" value="Spermi_synthase"/>
</dbReference>
<comment type="caution">
    <text evidence="10">The sequence shown here is derived from an EMBL/GenBank/DDBJ whole genome shotgun (WGS) entry which is preliminary data.</text>
</comment>
<dbReference type="InterPro" id="IPR037163">
    <property type="entry name" value="Spermidine_synt_N_sf"/>
</dbReference>
<comment type="pathway">
    <text evidence="5">Amine and polyamine biosynthesis; spermidine biosynthesis; spermidine from putrescine: step 1/1.</text>
</comment>
<keyword evidence="3 5" id="KW-0745">Spermidine biosynthesis</keyword>
<comment type="similarity">
    <text evidence="1 5 7">Belongs to the spermidine/spermine synthase family.</text>
</comment>
<dbReference type="Gene3D" id="3.40.50.150">
    <property type="entry name" value="Vaccinia Virus protein VP39"/>
    <property type="match status" value="1"/>
</dbReference>
<dbReference type="OrthoDB" id="9793120at2"/>
<comment type="caution">
    <text evidence="5">Lacks conserved residue(s) required for the propagation of feature annotation.</text>
</comment>
<evidence type="ECO:0000256" key="8">
    <source>
        <dbReference type="RuleBase" id="RU003837"/>
    </source>
</evidence>
<feature type="binding site" evidence="5">
    <location>
        <begin position="158"/>
        <end position="161"/>
    </location>
    <ligand>
        <name>spermidine</name>
        <dbReference type="ChEBI" id="CHEBI:57834"/>
    </ligand>
</feature>
<dbReference type="Gene3D" id="2.30.140.10">
    <property type="entry name" value="Spermidine synthase, tetramerisation domain"/>
    <property type="match status" value="1"/>
</dbReference>
<feature type="binding site" evidence="5">
    <location>
        <position position="89"/>
    </location>
    <ligand>
        <name>spermidine</name>
        <dbReference type="ChEBI" id="CHEBI:57834"/>
    </ligand>
</feature>
<dbReference type="HAMAP" id="MF_00198">
    <property type="entry name" value="Spermidine_synth"/>
    <property type="match status" value="1"/>
</dbReference>
<feature type="binding site" evidence="5">
    <location>
        <position position="65"/>
    </location>
    <ligand>
        <name>spermidine</name>
        <dbReference type="ChEBI" id="CHEBI:57834"/>
    </ligand>
</feature>
<dbReference type="InterPro" id="IPR035246">
    <property type="entry name" value="Spermidine_synt_N"/>
</dbReference>
<evidence type="ECO:0000259" key="9">
    <source>
        <dbReference type="PROSITE" id="PS51006"/>
    </source>
</evidence>
<dbReference type="GO" id="GO:0008295">
    <property type="term" value="P:spermidine biosynthetic process"/>
    <property type="evidence" value="ECO:0007669"/>
    <property type="project" value="UniProtKB-UniRule"/>
</dbReference>
<dbReference type="Pfam" id="PF01564">
    <property type="entry name" value="Spermine_synth"/>
    <property type="match status" value="1"/>
</dbReference>
<dbReference type="PROSITE" id="PS01330">
    <property type="entry name" value="PABS_1"/>
    <property type="match status" value="1"/>
</dbReference>
<evidence type="ECO:0000256" key="3">
    <source>
        <dbReference type="ARBA" id="ARBA00023066"/>
    </source>
</evidence>
<dbReference type="eggNOG" id="COG0421">
    <property type="taxonomic scope" value="Bacteria"/>
</dbReference>
<reference evidence="10 11" key="1">
    <citation type="submission" date="2007-01" db="EMBL/GenBank/DDBJ databases">
        <authorList>
            <person name="Haygood M."/>
            <person name="Podell S."/>
            <person name="Anderson C."/>
            <person name="Hopkinson B."/>
            <person name="Roe K."/>
            <person name="Barbeau K."/>
            <person name="Gaasterland T."/>
            <person name="Ferriera S."/>
            <person name="Johnson J."/>
            <person name="Kravitz S."/>
            <person name="Beeson K."/>
            <person name="Sutton G."/>
            <person name="Rogers Y.-H."/>
            <person name="Friedman R."/>
            <person name="Frazier M."/>
            <person name="Venter J.C."/>
        </authorList>
    </citation>
    <scope>NUCLEOTIDE SEQUENCE [LARGE SCALE GENOMIC DNA]</scope>
    <source>
        <strain evidence="10 11">ATCC 23134</strain>
    </source>
</reference>
<feature type="active site" description="Proton acceptor" evidence="5 6">
    <location>
        <position position="158"/>
    </location>
</feature>
<dbReference type="Pfam" id="PF17284">
    <property type="entry name" value="Spermine_synt_N"/>
    <property type="match status" value="1"/>
</dbReference>
<evidence type="ECO:0000256" key="2">
    <source>
        <dbReference type="ARBA" id="ARBA00022679"/>
    </source>
</evidence>
<dbReference type="InterPro" id="IPR030373">
    <property type="entry name" value="PABS_CS"/>
</dbReference>
<evidence type="ECO:0000256" key="7">
    <source>
        <dbReference type="RuleBase" id="RU003836"/>
    </source>
</evidence>
<evidence type="ECO:0000256" key="6">
    <source>
        <dbReference type="PROSITE-ProRule" id="PRU00354"/>
    </source>
</evidence>
<feature type="domain" description="PABS" evidence="9">
    <location>
        <begin position="1"/>
        <end position="238"/>
    </location>
</feature>
<keyword evidence="11" id="KW-1185">Reference proteome</keyword>
<dbReference type="PANTHER" id="PTHR11558">
    <property type="entry name" value="SPERMIDINE/SPERMINE SYNTHASE"/>
    <property type="match status" value="1"/>
</dbReference>
<dbReference type="InterPro" id="IPR029063">
    <property type="entry name" value="SAM-dependent_MTases_sf"/>
</dbReference>
<comment type="subunit">
    <text evidence="5">Homodimer or homotetramer.</text>
</comment>
<keyword evidence="2 5" id="KW-0808">Transferase</keyword>
<accession>A1ZV44</accession>
<proteinExistence type="inferred from homology"/>
<protein>
    <recommendedName>
        <fullName evidence="5">Polyamine aminopropyltransferase</fullName>
    </recommendedName>
    <alternativeName>
        <fullName evidence="5">Putrescine aminopropyltransferase</fullName>
        <shortName evidence="5">PAPT</shortName>
    </alternativeName>
    <alternativeName>
        <fullName evidence="5">Spermidine synthase</fullName>
        <shortName evidence="5">SPDS</shortName>
        <shortName evidence="5">SPDSY</shortName>
        <ecNumber evidence="5">2.5.1.16</ecNumber>
    </alternativeName>
</protein>
<dbReference type="Proteomes" id="UP000004095">
    <property type="component" value="Unassembled WGS sequence"/>
</dbReference>
<evidence type="ECO:0000313" key="11">
    <source>
        <dbReference type="Proteomes" id="UP000004095"/>
    </source>
</evidence>
<dbReference type="NCBIfam" id="NF037959">
    <property type="entry name" value="MFS_SpdSyn"/>
    <property type="match status" value="1"/>
</dbReference>
<gene>
    <name evidence="5" type="primary">speE</name>
    <name evidence="10" type="ORF">M23134_04874</name>
</gene>
<dbReference type="GO" id="GO:0005829">
    <property type="term" value="C:cytosol"/>
    <property type="evidence" value="ECO:0007669"/>
    <property type="project" value="TreeGrafter"/>
</dbReference>
<sequence length="282" mass="32224">MWYNEDQDEHIISIGARTSIRVTKKLYEKQSNFQKIEIYQTDAFGKMMVLDNCIMLTDANEFAYHEMIAHVPLFAHPNPERVLIIGGGDGGTAREVLRHPQVKECVMVEIDEEVVNVSREYFPAIAAELDNPRLDLRIEDGMAYIRNNENAFDVILIDSTDPVGIAENLITVKFYEETHRSLKKGGIMVAQAESPFYFADIQRKLFQNIKGAFPAVSMYLSQIPFYPSGTWSFAFATQEAGFDRTNYRVADLKAMEHQLQYFNEALFTGCFAIPTFAKKMIE</sequence>
<name>A1ZV44_MICM2</name>
<dbReference type="NCBIfam" id="NF002010">
    <property type="entry name" value="PRK00811.1"/>
    <property type="match status" value="1"/>
</dbReference>
<feature type="binding site" evidence="5">
    <location>
        <begin position="140"/>
        <end position="141"/>
    </location>
    <ligand>
        <name>S-methyl-5'-thioadenosine</name>
        <dbReference type="ChEBI" id="CHEBI:17509"/>
    </ligand>
</feature>
<evidence type="ECO:0000256" key="4">
    <source>
        <dbReference type="ARBA" id="ARBA00023115"/>
    </source>
</evidence>
<dbReference type="EMBL" id="AAWS01000044">
    <property type="protein sequence ID" value="EAY25700.1"/>
    <property type="molecule type" value="Genomic_DNA"/>
</dbReference>